<evidence type="ECO:0000259" key="8">
    <source>
        <dbReference type="PROSITE" id="PS51202"/>
    </source>
</evidence>
<keyword evidence="5" id="KW-0520">NAD</keyword>
<dbReference type="SUPFAM" id="SSF116726">
    <property type="entry name" value="TrkA C-terminal domain-like"/>
    <property type="match status" value="2"/>
</dbReference>
<evidence type="ECO:0000256" key="2">
    <source>
        <dbReference type="ARBA" id="ARBA00022448"/>
    </source>
</evidence>
<dbReference type="PROSITE" id="PS51201">
    <property type="entry name" value="RCK_N"/>
    <property type="match status" value="2"/>
</dbReference>
<dbReference type="Proteomes" id="UP000563906">
    <property type="component" value="Unassembled WGS sequence"/>
</dbReference>
<reference evidence="9 10" key="1">
    <citation type="submission" date="2020-07" db="EMBL/GenBank/DDBJ databases">
        <title>Bacterium isolated from marine sediment.</title>
        <authorList>
            <person name="Shang D."/>
            <person name="Du Z.-J."/>
        </authorList>
    </citation>
    <scope>NUCLEOTIDE SEQUENCE [LARGE SCALE GENOMIC DNA]</scope>
    <source>
        <strain evidence="9 10">S7007</strain>
    </source>
</reference>
<evidence type="ECO:0000256" key="5">
    <source>
        <dbReference type="ARBA" id="ARBA00023027"/>
    </source>
</evidence>
<comment type="caution">
    <text evidence="9">The sequence shown here is derived from an EMBL/GenBank/DDBJ whole genome shotgun (WGS) entry which is preliminary data.</text>
</comment>
<evidence type="ECO:0000259" key="7">
    <source>
        <dbReference type="PROSITE" id="PS51201"/>
    </source>
</evidence>
<dbReference type="InterPro" id="IPR006036">
    <property type="entry name" value="K_uptake_TrkA"/>
</dbReference>
<evidence type="ECO:0000256" key="4">
    <source>
        <dbReference type="ARBA" id="ARBA00022958"/>
    </source>
</evidence>
<keyword evidence="4" id="KW-0630">Potassium</keyword>
<dbReference type="AlphaFoldDB" id="A0A839AKD6"/>
<dbReference type="PANTHER" id="PTHR43833:SF5">
    <property type="entry name" value="TRK SYSTEM POTASSIUM UPTAKE PROTEIN TRKA"/>
    <property type="match status" value="1"/>
</dbReference>
<accession>A0A839AKD6</accession>
<dbReference type="InterPro" id="IPR003148">
    <property type="entry name" value="RCK_N"/>
</dbReference>
<dbReference type="Pfam" id="PF02254">
    <property type="entry name" value="TrkA_N"/>
    <property type="match status" value="2"/>
</dbReference>
<dbReference type="NCBIfam" id="NF007031">
    <property type="entry name" value="PRK09496.1-2"/>
    <property type="match status" value="1"/>
</dbReference>
<keyword evidence="10" id="KW-1185">Reference proteome</keyword>
<proteinExistence type="predicted"/>
<dbReference type="NCBIfam" id="NF007039">
    <property type="entry name" value="PRK09496.3-2"/>
    <property type="match status" value="1"/>
</dbReference>
<dbReference type="InterPro" id="IPR036291">
    <property type="entry name" value="NAD(P)-bd_dom_sf"/>
</dbReference>
<dbReference type="GO" id="GO:0005886">
    <property type="term" value="C:plasma membrane"/>
    <property type="evidence" value="ECO:0007669"/>
    <property type="project" value="InterPro"/>
</dbReference>
<keyword evidence="6" id="KW-0406">Ion transport</keyword>
<dbReference type="InterPro" id="IPR036721">
    <property type="entry name" value="RCK_C_sf"/>
</dbReference>
<protein>
    <recommendedName>
        <fullName evidence="1">Trk system potassium uptake protein TrkA</fullName>
    </recommendedName>
</protein>
<dbReference type="NCBIfam" id="NF007038">
    <property type="entry name" value="PRK09496.2-6"/>
    <property type="match status" value="1"/>
</dbReference>
<dbReference type="Gene3D" id="3.30.70.1450">
    <property type="entry name" value="Regulator of K+ conductance, C-terminal domain"/>
    <property type="match status" value="2"/>
</dbReference>
<dbReference type="SUPFAM" id="SSF51735">
    <property type="entry name" value="NAD(P)-binding Rossmann-fold domains"/>
    <property type="match status" value="2"/>
</dbReference>
<feature type="domain" description="RCK N-terminal" evidence="7">
    <location>
        <begin position="1"/>
        <end position="120"/>
    </location>
</feature>
<dbReference type="InterPro" id="IPR050721">
    <property type="entry name" value="Trk_Ktr_HKT_K-transport"/>
</dbReference>
<dbReference type="EMBL" id="JACGLS010000001">
    <property type="protein sequence ID" value="MBA6155602.1"/>
    <property type="molecule type" value="Genomic_DNA"/>
</dbReference>
<evidence type="ECO:0000256" key="1">
    <source>
        <dbReference type="ARBA" id="ARBA00017378"/>
    </source>
</evidence>
<organism evidence="9 10">
    <name type="scientific">Tenacibaculum pelagium</name>
    <dbReference type="NCBI Taxonomy" id="2759527"/>
    <lineage>
        <taxon>Bacteria</taxon>
        <taxon>Pseudomonadati</taxon>
        <taxon>Bacteroidota</taxon>
        <taxon>Flavobacteriia</taxon>
        <taxon>Flavobacteriales</taxon>
        <taxon>Flavobacteriaceae</taxon>
        <taxon>Tenacibaculum</taxon>
    </lineage>
</organism>
<keyword evidence="3" id="KW-0633">Potassium transport</keyword>
<dbReference type="RefSeq" id="WP_182124090.1">
    <property type="nucleotide sequence ID" value="NZ_JACGLS010000001.1"/>
</dbReference>
<feature type="domain" description="RCK N-terminal" evidence="7">
    <location>
        <begin position="231"/>
        <end position="348"/>
    </location>
</feature>
<feature type="domain" description="RCK C-terminal" evidence="8">
    <location>
        <begin position="140"/>
        <end position="226"/>
    </location>
</feature>
<feature type="domain" description="RCK C-terminal" evidence="8">
    <location>
        <begin position="368"/>
        <end position="448"/>
    </location>
</feature>
<dbReference type="GO" id="GO:0015079">
    <property type="term" value="F:potassium ion transmembrane transporter activity"/>
    <property type="evidence" value="ECO:0007669"/>
    <property type="project" value="InterPro"/>
</dbReference>
<keyword evidence="2" id="KW-0813">Transport</keyword>
<dbReference type="NCBIfam" id="NF007032">
    <property type="entry name" value="PRK09496.1-4"/>
    <property type="match status" value="1"/>
</dbReference>
<evidence type="ECO:0000256" key="6">
    <source>
        <dbReference type="ARBA" id="ARBA00023065"/>
    </source>
</evidence>
<evidence type="ECO:0000313" key="10">
    <source>
        <dbReference type="Proteomes" id="UP000563906"/>
    </source>
</evidence>
<dbReference type="NCBIfam" id="NF007041">
    <property type="entry name" value="PRK09496.3-4"/>
    <property type="match status" value="1"/>
</dbReference>
<dbReference type="Pfam" id="PF02080">
    <property type="entry name" value="TrkA_C"/>
    <property type="match status" value="1"/>
</dbReference>
<dbReference type="PRINTS" id="PR00335">
    <property type="entry name" value="KUPTAKETRKA"/>
</dbReference>
<name>A0A839AKD6_9FLAO</name>
<dbReference type="Gene3D" id="3.40.50.720">
    <property type="entry name" value="NAD(P)-binding Rossmann-like Domain"/>
    <property type="match status" value="2"/>
</dbReference>
<sequence length="448" mass="49788">MKIIIAGAGDVGFHLAKLLSYESQDTYVVDFDGEKLNYINNHLDVITKKGDATSIKLLKEIGIDNADLLLAVTESQNTNFTISVVGKALGVKKTIARINNPEFLKNDSINFEDYGVDFMISPEALAAEEIKSLLNQSSFNDTVAFENGLFNIMGTTLGYKSPILDLTVKEAKDKFSLVDFITIAIKREGTVQTVIPRGDTVYKMNDQVYFSVPNYSIDKLYPIIGKKQVDIKNVMILGGSSIGRKTSRSLCNDNFKVKLVERKKEKALNLAEDLRNTLVIHGDGRDLELLEQENIREMDAFVAVTGDSETNIMSCLVAKSKGVKKTVALVENMDYINISQTIGIDTLINKKLIAASNIFRHIRKGEILALANLHNIDAEVFEFEVQPNAKVTQKPIKELRFPREAVFGGVIRDEKPLMSFGDFQLQSGDKAIVFCLPEAITTVEDLFN</sequence>
<evidence type="ECO:0000313" key="9">
    <source>
        <dbReference type="EMBL" id="MBA6155602.1"/>
    </source>
</evidence>
<evidence type="ECO:0000256" key="3">
    <source>
        <dbReference type="ARBA" id="ARBA00022538"/>
    </source>
</evidence>
<dbReference type="PROSITE" id="PS51202">
    <property type="entry name" value="RCK_C"/>
    <property type="match status" value="2"/>
</dbReference>
<dbReference type="InterPro" id="IPR006037">
    <property type="entry name" value="RCK_C"/>
</dbReference>
<dbReference type="PANTHER" id="PTHR43833">
    <property type="entry name" value="POTASSIUM CHANNEL PROTEIN 2-RELATED-RELATED"/>
    <property type="match status" value="1"/>
</dbReference>
<gene>
    <name evidence="9" type="primary">trkA</name>
    <name evidence="9" type="ORF">H3Z83_03570</name>
</gene>